<dbReference type="Gene3D" id="2.60.40.1090">
    <property type="entry name" value="Fimbrial-type adhesion domain"/>
    <property type="match status" value="1"/>
</dbReference>
<accession>A0A9C7QWY4</accession>
<sequence>MRNALIVLPFLAMPLTALANTSVVVNVTGHLYAPTTCSLTTPPTVVFGDVLTTDVDKGDRVQPIEITLSCQDRNPLQSVMVQVDASGGSGNLIPVSGAKGLELALKKDGSDQNLGTPVKLDTDGPLNLSLTLVKKASEAYDAGAFTATATVTVDVV</sequence>
<keyword evidence="1" id="KW-0732">Signal</keyword>
<reference evidence="3 4" key="1">
    <citation type="journal article" date="2018" name="Nat. Biotechnol.">
        <title>A standardized bacterial taxonomy based on genome phylogeny substantially revises the tree of life.</title>
        <authorList>
            <person name="Parks D.H."/>
            <person name="Chuvochina M."/>
            <person name="Waite D.W."/>
            <person name="Rinke C."/>
            <person name="Skarshewski A."/>
            <person name="Chaumeil P.A."/>
            <person name="Hugenholtz P."/>
        </authorList>
    </citation>
    <scope>NUCLEOTIDE SEQUENCE [LARGE SCALE GENOMIC DNA]</scope>
    <source>
        <strain evidence="3">UBA11264</strain>
    </source>
</reference>
<dbReference type="InterPro" id="IPR000259">
    <property type="entry name" value="Adhesion_dom_fimbrial"/>
</dbReference>
<gene>
    <name evidence="3" type="ORF">DHV72_08480</name>
</gene>
<dbReference type="PANTHER" id="PTHR33420:SF26">
    <property type="entry name" value="FIMBRIAL SUBUNIT"/>
    <property type="match status" value="1"/>
</dbReference>
<feature type="chain" id="PRO_5039181756" description="Fimbrial-type adhesion domain-containing protein" evidence="1">
    <location>
        <begin position="20"/>
        <end position="156"/>
    </location>
</feature>
<organism evidence="3 4">
    <name type="scientific">Serratia grimesii</name>
    <dbReference type="NCBI Taxonomy" id="82995"/>
    <lineage>
        <taxon>Bacteria</taxon>
        <taxon>Pseudomonadati</taxon>
        <taxon>Pseudomonadota</taxon>
        <taxon>Gammaproteobacteria</taxon>
        <taxon>Enterobacterales</taxon>
        <taxon>Yersiniaceae</taxon>
        <taxon>Serratia</taxon>
    </lineage>
</organism>
<evidence type="ECO:0000256" key="1">
    <source>
        <dbReference type="SAM" id="SignalP"/>
    </source>
</evidence>
<dbReference type="InterPro" id="IPR050263">
    <property type="entry name" value="Bact_Fimbrial_Adh_Pro"/>
</dbReference>
<dbReference type="InterPro" id="IPR036937">
    <property type="entry name" value="Adhesion_dom_fimbrial_sf"/>
</dbReference>
<protein>
    <recommendedName>
        <fullName evidence="2">Fimbrial-type adhesion domain-containing protein</fullName>
    </recommendedName>
</protein>
<feature type="domain" description="Fimbrial-type adhesion" evidence="2">
    <location>
        <begin position="26"/>
        <end position="155"/>
    </location>
</feature>
<dbReference type="EMBL" id="DPSM01000015">
    <property type="protein sequence ID" value="HCK00049.1"/>
    <property type="molecule type" value="Genomic_DNA"/>
</dbReference>
<dbReference type="GO" id="GO:0009289">
    <property type="term" value="C:pilus"/>
    <property type="evidence" value="ECO:0007669"/>
    <property type="project" value="InterPro"/>
</dbReference>
<name>A0A9C7QWY4_9GAMM</name>
<dbReference type="GO" id="GO:0043709">
    <property type="term" value="P:cell adhesion involved in single-species biofilm formation"/>
    <property type="evidence" value="ECO:0007669"/>
    <property type="project" value="TreeGrafter"/>
</dbReference>
<dbReference type="SUPFAM" id="SSF49401">
    <property type="entry name" value="Bacterial adhesins"/>
    <property type="match status" value="1"/>
</dbReference>
<feature type="signal peptide" evidence="1">
    <location>
        <begin position="1"/>
        <end position="19"/>
    </location>
</feature>
<dbReference type="PANTHER" id="PTHR33420">
    <property type="entry name" value="FIMBRIAL SUBUNIT ELFA-RELATED"/>
    <property type="match status" value="1"/>
</dbReference>
<dbReference type="RefSeq" id="WP_278430917.1">
    <property type="nucleotide sequence ID" value="NZ_DPSM01000015.1"/>
</dbReference>
<proteinExistence type="predicted"/>
<dbReference type="InterPro" id="IPR008966">
    <property type="entry name" value="Adhesion_dom_sf"/>
</dbReference>
<evidence type="ECO:0000259" key="2">
    <source>
        <dbReference type="Pfam" id="PF00419"/>
    </source>
</evidence>
<comment type="caution">
    <text evidence="3">The sequence shown here is derived from an EMBL/GenBank/DDBJ whole genome shotgun (WGS) entry which is preliminary data.</text>
</comment>
<evidence type="ECO:0000313" key="4">
    <source>
        <dbReference type="Proteomes" id="UP000262210"/>
    </source>
</evidence>
<dbReference type="Proteomes" id="UP000262210">
    <property type="component" value="Unassembled WGS sequence"/>
</dbReference>
<evidence type="ECO:0000313" key="3">
    <source>
        <dbReference type="EMBL" id="HCK00049.1"/>
    </source>
</evidence>
<dbReference type="Pfam" id="PF00419">
    <property type="entry name" value="Fimbrial"/>
    <property type="match status" value="1"/>
</dbReference>
<dbReference type="AlphaFoldDB" id="A0A9C7QWY4"/>